<evidence type="ECO:0000313" key="3">
    <source>
        <dbReference type="Proteomes" id="UP000078532"/>
    </source>
</evidence>
<accession>A0A1B7LKW7</accession>
<organism evidence="2 3">
    <name type="scientific">Desulfotomaculum copahuensis</name>
    <dbReference type="NCBI Taxonomy" id="1838280"/>
    <lineage>
        <taxon>Bacteria</taxon>
        <taxon>Bacillati</taxon>
        <taxon>Bacillota</taxon>
        <taxon>Clostridia</taxon>
        <taxon>Eubacteriales</taxon>
        <taxon>Desulfotomaculaceae</taxon>
        <taxon>Desulfotomaculum</taxon>
    </lineage>
</organism>
<feature type="domain" description="GerMN" evidence="1">
    <location>
        <begin position="96"/>
        <end position="185"/>
    </location>
</feature>
<name>A0A1B7LKW7_9FIRM</name>
<proteinExistence type="predicted"/>
<dbReference type="InterPro" id="IPR019606">
    <property type="entry name" value="GerMN"/>
</dbReference>
<keyword evidence="3" id="KW-1185">Reference proteome</keyword>
<dbReference type="STRING" id="1838280.A6M21_02095"/>
<reference evidence="2 3" key="1">
    <citation type="submission" date="2016-04" db="EMBL/GenBank/DDBJ databases">
        <authorList>
            <person name="Evans L.H."/>
            <person name="Alamgir A."/>
            <person name="Owens N."/>
            <person name="Weber N.D."/>
            <person name="Virtaneva K."/>
            <person name="Barbian K."/>
            <person name="Babar A."/>
            <person name="Rosenke K."/>
        </authorList>
    </citation>
    <scope>NUCLEOTIDE SEQUENCE [LARGE SCALE GENOMIC DNA]</scope>
    <source>
        <strain evidence="2 3">LMa1</strain>
    </source>
</reference>
<evidence type="ECO:0000313" key="2">
    <source>
        <dbReference type="EMBL" id="OAT87102.1"/>
    </source>
</evidence>
<gene>
    <name evidence="2" type="ORF">A6M21_02095</name>
</gene>
<dbReference type="Proteomes" id="UP000078532">
    <property type="component" value="Unassembled WGS sequence"/>
</dbReference>
<dbReference type="RefSeq" id="WP_066665865.1">
    <property type="nucleotide sequence ID" value="NZ_LYVF01000002.1"/>
</dbReference>
<dbReference type="Pfam" id="PF10646">
    <property type="entry name" value="Germane"/>
    <property type="match status" value="1"/>
</dbReference>
<protein>
    <recommendedName>
        <fullName evidence="1">GerMN domain-containing protein</fullName>
    </recommendedName>
</protein>
<dbReference type="AlphaFoldDB" id="A0A1B7LKW7"/>
<sequence length="206" mass="22042">MPAGKMRQLSRYLVIPVLGLFLSGCLSPVREGNPLPGLGIAAAQQTTAGIKVDSGSVPGKETGIHRKTVPVTLYFGEDQGYLVPVKKETTGAPAVARAAMQELCRGPAPGSGLNPTIPPGTTLRNINIKDGLATVDFSRELKTRHGGGSTEELLTVYSIVDTLTRFPSVRRVQILVDGKRLETLTGHMDISMPLERDNCMIRESGH</sequence>
<comment type="caution">
    <text evidence="2">The sequence shown here is derived from an EMBL/GenBank/DDBJ whole genome shotgun (WGS) entry which is preliminary data.</text>
</comment>
<dbReference type="PROSITE" id="PS51257">
    <property type="entry name" value="PROKAR_LIPOPROTEIN"/>
    <property type="match status" value="1"/>
</dbReference>
<evidence type="ECO:0000259" key="1">
    <source>
        <dbReference type="SMART" id="SM00909"/>
    </source>
</evidence>
<dbReference type="EMBL" id="LYVF01000002">
    <property type="protein sequence ID" value="OAT87102.1"/>
    <property type="molecule type" value="Genomic_DNA"/>
</dbReference>
<dbReference type="SMART" id="SM00909">
    <property type="entry name" value="Germane"/>
    <property type="match status" value="1"/>
</dbReference>
<dbReference type="OrthoDB" id="9809406at2"/>